<evidence type="ECO:0000313" key="1">
    <source>
        <dbReference type="EMBL" id="KJD31726.1"/>
    </source>
</evidence>
<reference evidence="1 2" key="1">
    <citation type="journal article" date="2015" name="Antonie Van Leeuwenhoek">
        <title>Tamlana nanhaiensis sp. nov., isolated from surface seawater collected from the South China Sea.</title>
        <authorList>
            <person name="Liu X."/>
            <person name="Lai Q."/>
            <person name="Du Y."/>
            <person name="Li G."/>
            <person name="Sun F."/>
            <person name="Shao Z."/>
        </authorList>
    </citation>
    <scope>NUCLEOTIDE SEQUENCE [LARGE SCALE GENOMIC DNA]</scope>
    <source>
        <strain evidence="1 2">FHC16</strain>
    </source>
</reference>
<accession>A0A0D7VXY9</accession>
<evidence type="ECO:0008006" key="3">
    <source>
        <dbReference type="Google" id="ProtNLM"/>
    </source>
</evidence>
<dbReference type="RefSeq" id="WP_044627048.1">
    <property type="nucleotide sequence ID" value="NZ_JTDV01000013.1"/>
</dbReference>
<dbReference type="EMBL" id="JTDV01000013">
    <property type="protein sequence ID" value="KJD31726.1"/>
    <property type="molecule type" value="Genomic_DNA"/>
</dbReference>
<proteinExistence type="predicted"/>
<dbReference type="AlphaFoldDB" id="A0A0D7VXY9"/>
<evidence type="ECO:0000313" key="2">
    <source>
        <dbReference type="Proteomes" id="UP000032361"/>
    </source>
</evidence>
<dbReference type="Pfam" id="PF10677">
    <property type="entry name" value="DUF2490"/>
    <property type="match status" value="1"/>
</dbReference>
<keyword evidence="2" id="KW-1185">Reference proteome</keyword>
<dbReference type="STRING" id="1382798.PK35_13305"/>
<sequence>MNSRCIKLKLSILFGCCYIIGFSQSNFESLGESAVAVNHTVSNAYKVNFALKSRYYLYKENTLTYTQRQIDVVHFSTLKLRHNKSLSLGLQYRNRTIFNNLVGNEVRLTQQFNSTKTPHNIRFGHRFRTEQRLLKNQTIYRQRYRFAVDCPLNGEKLDIGETYLVSSTEFLLSLNNSMKPEWDNRITSQIGWQTSKTLKLQIGAEYRFEAFNLKTEHRLFILTSAIVKM</sequence>
<dbReference type="InterPro" id="IPR019619">
    <property type="entry name" value="DUF2490"/>
</dbReference>
<dbReference type="Proteomes" id="UP000032361">
    <property type="component" value="Unassembled WGS sequence"/>
</dbReference>
<comment type="caution">
    <text evidence="1">The sequence shown here is derived from an EMBL/GenBank/DDBJ whole genome shotgun (WGS) entry which is preliminary data.</text>
</comment>
<name>A0A0D7VXY9_9FLAO</name>
<protein>
    <recommendedName>
        <fullName evidence="3">DUF2490 domain-containing protein</fullName>
    </recommendedName>
</protein>
<dbReference type="OrthoDB" id="1436620at2"/>
<dbReference type="PATRIC" id="fig|1382798.3.peg.1222"/>
<gene>
    <name evidence="1" type="ORF">PK35_13305</name>
</gene>
<organism evidence="1 2">
    <name type="scientific">Neotamlana nanhaiensis</name>
    <dbReference type="NCBI Taxonomy" id="1382798"/>
    <lineage>
        <taxon>Bacteria</taxon>
        <taxon>Pseudomonadati</taxon>
        <taxon>Bacteroidota</taxon>
        <taxon>Flavobacteriia</taxon>
        <taxon>Flavobacteriales</taxon>
        <taxon>Flavobacteriaceae</taxon>
        <taxon>Neotamlana</taxon>
    </lineage>
</organism>